<dbReference type="Pfam" id="PF12873">
    <property type="entry name" value="DUF3825"/>
    <property type="match status" value="1"/>
</dbReference>
<dbReference type="EMBL" id="CP000859">
    <property type="protein sequence ID" value="ABW67070.1"/>
    <property type="molecule type" value="Genomic_DNA"/>
</dbReference>
<proteinExistence type="predicted"/>
<dbReference type="InterPro" id="IPR024437">
    <property type="entry name" value="DUF3825"/>
</dbReference>
<dbReference type="Proteomes" id="UP000008561">
    <property type="component" value="Chromosome"/>
</dbReference>
<evidence type="ECO:0000313" key="2">
    <source>
        <dbReference type="EMBL" id="ABW67070.1"/>
    </source>
</evidence>
<evidence type="ECO:0000313" key="3">
    <source>
        <dbReference type="Proteomes" id="UP000008561"/>
    </source>
</evidence>
<protein>
    <recommendedName>
        <fullName evidence="1">DUF3825 domain-containing protein</fullName>
    </recommendedName>
</protein>
<gene>
    <name evidence="2" type="ordered locus">Dole_1264</name>
</gene>
<dbReference type="HOGENOM" id="CLU_074580_0_0_7"/>
<dbReference type="KEGG" id="dol:Dole_1264"/>
<keyword evidence="3" id="KW-1185">Reference proteome</keyword>
<dbReference type="eggNOG" id="COG1278">
    <property type="taxonomic scope" value="Bacteria"/>
</dbReference>
<dbReference type="RefSeq" id="WP_012174687.1">
    <property type="nucleotide sequence ID" value="NC_009943.1"/>
</dbReference>
<dbReference type="AlphaFoldDB" id="A8ZY63"/>
<name>A8ZY63_DESOH</name>
<sequence length="278" mass="32703">MATYQALFKRYKEQKGSEVFSHFGWNAADGENWETPFEKLAHMAKKEDWNFRSPQFRKDGQKYPILMNYLNYTFLRIQELGLIAYSDDGSKSCFNTGLQTKNEKDIYATFFFNQNAEELGKPQWTFYSFADSYSEKLKPFNPLPEVATYISYARDLVFETGYEIEVNTDHIVDHNKDRLPANLREERTLSIAAIEGSTRFLKEKIRRNYKVAIPHWYSGRIQLLLPLNLTSDYEADLALVADRDDDRKIYRIRTALSMDMAYVNARLLCRPDRDWLNP</sequence>
<dbReference type="STRING" id="96561.Dole_1264"/>
<organism evidence="2 3">
    <name type="scientific">Desulfosudis oleivorans (strain DSM 6200 / JCM 39069 / Hxd3)</name>
    <name type="common">Desulfococcus oleovorans</name>
    <dbReference type="NCBI Taxonomy" id="96561"/>
    <lineage>
        <taxon>Bacteria</taxon>
        <taxon>Pseudomonadati</taxon>
        <taxon>Thermodesulfobacteriota</taxon>
        <taxon>Desulfobacteria</taxon>
        <taxon>Desulfobacterales</taxon>
        <taxon>Desulfosudaceae</taxon>
        <taxon>Desulfosudis</taxon>
    </lineage>
</organism>
<reference evidence="2 3" key="1">
    <citation type="submission" date="2007-10" db="EMBL/GenBank/DDBJ databases">
        <title>Complete sequence of Desulfococcus oleovorans Hxd3.</title>
        <authorList>
            <consortium name="US DOE Joint Genome Institute"/>
            <person name="Copeland A."/>
            <person name="Lucas S."/>
            <person name="Lapidus A."/>
            <person name="Barry K."/>
            <person name="Glavina del Rio T."/>
            <person name="Dalin E."/>
            <person name="Tice H."/>
            <person name="Pitluck S."/>
            <person name="Kiss H."/>
            <person name="Brettin T."/>
            <person name="Bruce D."/>
            <person name="Detter J.C."/>
            <person name="Han C."/>
            <person name="Schmutz J."/>
            <person name="Larimer F."/>
            <person name="Land M."/>
            <person name="Hauser L."/>
            <person name="Kyrpides N."/>
            <person name="Kim E."/>
            <person name="Wawrik B."/>
            <person name="Richardson P."/>
        </authorList>
    </citation>
    <scope>NUCLEOTIDE SEQUENCE [LARGE SCALE GENOMIC DNA]</scope>
    <source>
        <strain evidence="3">DSM 6200 / JCM 39069 / Hxd3</strain>
    </source>
</reference>
<dbReference type="OrthoDB" id="5493836at2"/>
<feature type="domain" description="DUF3825" evidence="1">
    <location>
        <begin position="40"/>
        <end position="275"/>
    </location>
</feature>
<accession>A8ZY63</accession>
<evidence type="ECO:0000259" key="1">
    <source>
        <dbReference type="Pfam" id="PF12873"/>
    </source>
</evidence>